<proteinExistence type="predicted"/>
<dbReference type="InterPro" id="IPR011009">
    <property type="entry name" value="Kinase-like_dom_sf"/>
</dbReference>
<dbReference type="OrthoDB" id="10261027at2759"/>
<dbReference type="GO" id="GO:0005524">
    <property type="term" value="F:ATP binding"/>
    <property type="evidence" value="ECO:0007669"/>
    <property type="project" value="UniProtKB-KW"/>
</dbReference>
<keyword evidence="5" id="KW-1185">Reference proteome</keyword>
<dbReference type="SUPFAM" id="SSF56112">
    <property type="entry name" value="Protein kinase-like (PK-like)"/>
    <property type="match status" value="1"/>
</dbReference>
<dbReference type="Proteomes" id="UP000308652">
    <property type="component" value="Unassembled WGS sequence"/>
</dbReference>
<dbReference type="InterPro" id="IPR008266">
    <property type="entry name" value="Tyr_kinase_AS"/>
</dbReference>
<keyword evidence="1" id="KW-0547">Nucleotide-binding</keyword>
<dbReference type="EMBL" id="ML213614">
    <property type="protein sequence ID" value="TFK36343.1"/>
    <property type="molecule type" value="Genomic_DNA"/>
</dbReference>
<dbReference type="Pfam" id="PF00069">
    <property type="entry name" value="Pkinase"/>
    <property type="match status" value="1"/>
</dbReference>
<keyword evidence="2" id="KW-0067">ATP-binding</keyword>
<dbReference type="PROSITE" id="PS00109">
    <property type="entry name" value="PROTEIN_KINASE_TYR"/>
    <property type="match status" value="1"/>
</dbReference>
<protein>
    <submittedName>
        <fullName evidence="4">Kinase-like domain-containing protein</fullName>
    </submittedName>
</protein>
<evidence type="ECO:0000256" key="1">
    <source>
        <dbReference type="ARBA" id="ARBA00022741"/>
    </source>
</evidence>
<dbReference type="Gene3D" id="1.10.510.10">
    <property type="entry name" value="Transferase(Phosphotransferase) domain 1"/>
    <property type="match status" value="1"/>
</dbReference>
<dbReference type="PANTHER" id="PTHR44329">
    <property type="entry name" value="SERINE/THREONINE-PROTEIN KINASE TNNI3K-RELATED"/>
    <property type="match status" value="1"/>
</dbReference>
<reference evidence="4 5" key="1">
    <citation type="journal article" date="2019" name="Nat. Ecol. Evol.">
        <title>Megaphylogeny resolves global patterns of mushroom evolution.</title>
        <authorList>
            <person name="Varga T."/>
            <person name="Krizsan K."/>
            <person name="Foldi C."/>
            <person name="Dima B."/>
            <person name="Sanchez-Garcia M."/>
            <person name="Sanchez-Ramirez S."/>
            <person name="Szollosi G.J."/>
            <person name="Szarkandi J.G."/>
            <person name="Papp V."/>
            <person name="Albert L."/>
            <person name="Andreopoulos W."/>
            <person name="Angelini C."/>
            <person name="Antonin V."/>
            <person name="Barry K.W."/>
            <person name="Bougher N.L."/>
            <person name="Buchanan P."/>
            <person name="Buyck B."/>
            <person name="Bense V."/>
            <person name="Catcheside P."/>
            <person name="Chovatia M."/>
            <person name="Cooper J."/>
            <person name="Damon W."/>
            <person name="Desjardin D."/>
            <person name="Finy P."/>
            <person name="Geml J."/>
            <person name="Haridas S."/>
            <person name="Hughes K."/>
            <person name="Justo A."/>
            <person name="Karasinski D."/>
            <person name="Kautmanova I."/>
            <person name="Kiss B."/>
            <person name="Kocsube S."/>
            <person name="Kotiranta H."/>
            <person name="LaButti K.M."/>
            <person name="Lechner B.E."/>
            <person name="Liimatainen K."/>
            <person name="Lipzen A."/>
            <person name="Lukacs Z."/>
            <person name="Mihaltcheva S."/>
            <person name="Morgado L.N."/>
            <person name="Niskanen T."/>
            <person name="Noordeloos M.E."/>
            <person name="Ohm R.A."/>
            <person name="Ortiz-Santana B."/>
            <person name="Ovrebo C."/>
            <person name="Racz N."/>
            <person name="Riley R."/>
            <person name="Savchenko A."/>
            <person name="Shiryaev A."/>
            <person name="Soop K."/>
            <person name="Spirin V."/>
            <person name="Szebenyi C."/>
            <person name="Tomsovsky M."/>
            <person name="Tulloss R.E."/>
            <person name="Uehling J."/>
            <person name="Grigoriev I.V."/>
            <person name="Vagvolgyi C."/>
            <person name="Papp T."/>
            <person name="Martin F.M."/>
            <person name="Miettinen O."/>
            <person name="Hibbett D.S."/>
            <person name="Nagy L.G."/>
        </authorList>
    </citation>
    <scope>NUCLEOTIDE SEQUENCE [LARGE SCALE GENOMIC DNA]</scope>
    <source>
        <strain evidence="4 5">CBS 166.37</strain>
    </source>
</reference>
<keyword evidence="4" id="KW-0808">Transferase</keyword>
<dbReference type="GO" id="GO:0004674">
    <property type="term" value="F:protein serine/threonine kinase activity"/>
    <property type="evidence" value="ECO:0007669"/>
    <property type="project" value="TreeGrafter"/>
</dbReference>
<dbReference type="PANTHER" id="PTHR44329:SF298">
    <property type="entry name" value="MIXED LINEAGE KINASE DOMAIN-LIKE PROTEIN"/>
    <property type="match status" value="1"/>
</dbReference>
<evidence type="ECO:0000259" key="3">
    <source>
        <dbReference type="PROSITE" id="PS50011"/>
    </source>
</evidence>
<keyword evidence="4" id="KW-0418">Kinase</keyword>
<organism evidence="4 5">
    <name type="scientific">Crucibulum laeve</name>
    <dbReference type="NCBI Taxonomy" id="68775"/>
    <lineage>
        <taxon>Eukaryota</taxon>
        <taxon>Fungi</taxon>
        <taxon>Dikarya</taxon>
        <taxon>Basidiomycota</taxon>
        <taxon>Agaricomycotina</taxon>
        <taxon>Agaricomycetes</taxon>
        <taxon>Agaricomycetidae</taxon>
        <taxon>Agaricales</taxon>
        <taxon>Agaricineae</taxon>
        <taxon>Nidulariaceae</taxon>
        <taxon>Crucibulum</taxon>
    </lineage>
</organism>
<accession>A0A5C3LVB5</accession>
<sequence length="425" mass="47481">MNNNLTHVFLTFTRLSSSFQALLNRMASLSHLQSIIQHGELRLQLLKVATQIGLPEQPIRKAVQSDEMALMEFVKSTLSCMPDKEEMLSLKGDDATALLNLLQKMIARDVNDADTSRKARRLFIRLSQQADIILAPQLVSGLVLLNDGAPVSGGGYADIFRALYGDREVAVKRIRVHLNDKDPQKIRREFAKEAHLWYHLKHPYVLPFLGIDSELFTSSLSMVSPWMKHGTIMDFRTALGPSNINIEQRLFEIAEGLEYLHGEGVIHGDLRGGNVLIDDEWHAVLADFGLTIFSDATAATHETNPRGTCRWMAPELLIPELTDLNDIRKTEATDVYAFGCVCLELYTGMHPFSEAPNEASVIYQLIIGNRPSLAALDDLEDDLKAPAYIKTLVDGCLRRRDSERPGIAEVVIAMKSATREMEISS</sequence>
<feature type="domain" description="Protein kinase" evidence="3">
    <location>
        <begin position="145"/>
        <end position="417"/>
    </location>
</feature>
<dbReference type="InterPro" id="IPR051681">
    <property type="entry name" value="Ser/Thr_Kinases-Pseudokinases"/>
</dbReference>
<dbReference type="InterPro" id="IPR000719">
    <property type="entry name" value="Prot_kinase_dom"/>
</dbReference>
<evidence type="ECO:0000313" key="4">
    <source>
        <dbReference type="EMBL" id="TFK36343.1"/>
    </source>
</evidence>
<name>A0A5C3LVB5_9AGAR</name>
<gene>
    <name evidence="4" type="ORF">BDQ12DRAFT_247933</name>
</gene>
<dbReference type="PROSITE" id="PS50011">
    <property type="entry name" value="PROTEIN_KINASE_DOM"/>
    <property type="match status" value="1"/>
</dbReference>
<dbReference type="STRING" id="68775.A0A5C3LVB5"/>
<evidence type="ECO:0000313" key="5">
    <source>
        <dbReference type="Proteomes" id="UP000308652"/>
    </source>
</evidence>
<evidence type="ECO:0000256" key="2">
    <source>
        <dbReference type="ARBA" id="ARBA00022840"/>
    </source>
</evidence>
<dbReference type="AlphaFoldDB" id="A0A5C3LVB5"/>